<evidence type="ECO:0000256" key="4">
    <source>
        <dbReference type="ARBA" id="ARBA00022912"/>
    </source>
</evidence>
<accession>A0ABY7F3H2</accession>
<reference evidence="9" key="1">
    <citation type="submission" date="2022-11" db="EMBL/GenBank/DDBJ databases">
        <title>Centuries of genome instability and evolution in soft-shell clam transmissible cancer (bioRxiv).</title>
        <authorList>
            <person name="Hart S.F.M."/>
            <person name="Yonemitsu M.A."/>
            <person name="Giersch R.M."/>
            <person name="Beal B.F."/>
            <person name="Arriagada G."/>
            <person name="Davis B.W."/>
            <person name="Ostrander E.A."/>
            <person name="Goff S.P."/>
            <person name="Metzger M.J."/>
        </authorList>
    </citation>
    <scope>NUCLEOTIDE SEQUENCE</scope>
    <source>
        <strain evidence="9">MELC-2E11</strain>
        <tissue evidence="9">Siphon/mantle</tissue>
    </source>
</reference>
<evidence type="ECO:0000256" key="5">
    <source>
        <dbReference type="SAM" id="MobiDB-lite"/>
    </source>
</evidence>
<dbReference type="PANTHER" id="PTHR19134:SF562">
    <property type="entry name" value="PROTEIN-TYROSINE-PHOSPHATASE"/>
    <property type="match status" value="1"/>
</dbReference>
<dbReference type="InterPro" id="IPR050348">
    <property type="entry name" value="Protein-Tyr_Phosphatase"/>
</dbReference>
<dbReference type="PROSITE" id="PS01248">
    <property type="entry name" value="EGF_LAM_1"/>
    <property type="match status" value="2"/>
</dbReference>
<evidence type="ECO:0000259" key="8">
    <source>
        <dbReference type="PROSITE" id="PS50055"/>
    </source>
</evidence>
<keyword evidence="10" id="KW-1185">Reference proteome</keyword>
<evidence type="ECO:0000313" key="9">
    <source>
        <dbReference type="EMBL" id="WAR16723.1"/>
    </source>
</evidence>
<dbReference type="PRINTS" id="PR00700">
    <property type="entry name" value="PRTYPHPHTASE"/>
</dbReference>
<keyword evidence="3" id="KW-0378">Hydrolase</keyword>
<dbReference type="PROSITE" id="PS50055">
    <property type="entry name" value="TYR_PHOSPHATASE_PTP"/>
    <property type="match status" value="1"/>
</dbReference>
<keyword evidence="4" id="KW-0904">Protein phosphatase</keyword>
<dbReference type="InterPro" id="IPR000242">
    <property type="entry name" value="PTP_cat"/>
</dbReference>
<comment type="similarity">
    <text evidence="1">Belongs to the protein-tyrosine phosphatase family.</text>
</comment>
<evidence type="ECO:0000313" key="10">
    <source>
        <dbReference type="Proteomes" id="UP001164746"/>
    </source>
</evidence>
<keyword evidence="6" id="KW-1133">Transmembrane helix</keyword>
<sequence>MTKISSSAVYACVVLFILVRVGCAQVCLKCRCCKQLHHRKCTSTGQCYYGCIYGYHGRNCNYKCSSQNCLSCHQYIGNICLECKSGYYLYNYNCYDCKSNCKSCDFIRRCQSCYDGYWGNTCQQKCKGKCVSCRQDGYCLSCEPGYTGSTCDKCAIGRFGKTCQYECSKDCTNGHCDVENAICRCNSNYKGETCDQCANGRFGKNCQYLCSRDCINGHCDEVNAICRCNLNYKGKTCDQCSSGRFGNKCEQSCSLGCNFGNCTRYTGLCSCKFGWSVIETDVKQHRQSIAALVGGVGGGAVAFAGIVVIGLVLLRRRRENSSKNKSKPKKQEPENCSALYATVNEGRAKEDTNTVHSVTITENPNYQSPPPKSSGKNKRHIMTEENLEIEEDISAREITVMFEANGGIYYNNAKEVSKFKLTVADLPEYAQYIGIRDLEEEFQRIPYGLIKPYGVSQTKFNMQRNRYKGIYPYDDTRVVVRGGDTDYINASYVDGFRKRNAYIAALGPMAKQLGDFGQFWRMIWQQKVEKIVMVTNLVEGEKTKCEQYWPDHCQSKLYGDVEVVCKVEKLYADFIWRQFTFSKRKQNSEERILHHLQFTAWPDKDIPDNVTSIIEFRQRVNALQSTLDGPVIVHCR</sequence>
<evidence type="ECO:0000256" key="3">
    <source>
        <dbReference type="ARBA" id="ARBA00022801"/>
    </source>
</evidence>
<dbReference type="CDD" id="cd00055">
    <property type="entry name" value="EGF_Lam"/>
    <property type="match status" value="1"/>
</dbReference>
<evidence type="ECO:0000256" key="6">
    <source>
        <dbReference type="SAM" id="Phobius"/>
    </source>
</evidence>
<evidence type="ECO:0000256" key="7">
    <source>
        <dbReference type="SAM" id="SignalP"/>
    </source>
</evidence>
<keyword evidence="6" id="KW-0472">Membrane</keyword>
<dbReference type="SUPFAM" id="SSF52799">
    <property type="entry name" value="(Phosphotyrosine protein) phosphatases II"/>
    <property type="match status" value="1"/>
</dbReference>
<dbReference type="SMART" id="SM00194">
    <property type="entry name" value="PTPc"/>
    <property type="match status" value="1"/>
</dbReference>
<dbReference type="Pfam" id="PF00102">
    <property type="entry name" value="Y_phosphatase"/>
    <property type="match status" value="1"/>
</dbReference>
<dbReference type="Proteomes" id="UP001164746">
    <property type="component" value="Chromosome 10"/>
</dbReference>
<dbReference type="InterPro" id="IPR029021">
    <property type="entry name" value="Prot-tyrosine_phosphatase-like"/>
</dbReference>
<dbReference type="SMART" id="SM00181">
    <property type="entry name" value="EGF"/>
    <property type="match status" value="6"/>
</dbReference>
<proteinExistence type="inferred from homology"/>
<dbReference type="EMBL" id="CP111021">
    <property type="protein sequence ID" value="WAR16723.1"/>
    <property type="molecule type" value="Genomic_DNA"/>
</dbReference>
<evidence type="ECO:0000256" key="1">
    <source>
        <dbReference type="ARBA" id="ARBA00009580"/>
    </source>
</evidence>
<feature type="domain" description="Tyrosine-protein phosphatase" evidence="8">
    <location>
        <begin position="438"/>
        <end position="636"/>
    </location>
</feature>
<dbReference type="Gene3D" id="3.90.190.10">
    <property type="entry name" value="Protein tyrosine phosphatase superfamily"/>
    <property type="match status" value="1"/>
</dbReference>
<feature type="region of interest" description="Disordered" evidence="5">
    <location>
        <begin position="359"/>
        <end position="379"/>
    </location>
</feature>
<gene>
    <name evidence="9" type="ORF">MAR_031317</name>
</gene>
<dbReference type="CDD" id="cd00047">
    <property type="entry name" value="PTPc"/>
    <property type="match status" value="1"/>
</dbReference>
<dbReference type="InterPro" id="IPR000742">
    <property type="entry name" value="EGF"/>
</dbReference>
<feature type="transmembrane region" description="Helical" evidence="6">
    <location>
        <begin position="289"/>
        <end position="314"/>
    </location>
</feature>
<dbReference type="PANTHER" id="PTHR19134">
    <property type="entry name" value="RECEPTOR-TYPE TYROSINE-PROTEIN PHOSPHATASE"/>
    <property type="match status" value="1"/>
</dbReference>
<dbReference type="EC" id="3.1.3.48" evidence="2"/>
<feature type="chain" id="PRO_5045268569" description="protein-tyrosine-phosphatase" evidence="7">
    <location>
        <begin position="25"/>
        <end position="636"/>
    </location>
</feature>
<name>A0ABY7F3H2_MYAAR</name>
<keyword evidence="7" id="KW-0732">Signal</keyword>
<organism evidence="9 10">
    <name type="scientific">Mya arenaria</name>
    <name type="common">Soft-shell clam</name>
    <dbReference type="NCBI Taxonomy" id="6604"/>
    <lineage>
        <taxon>Eukaryota</taxon>
        <taxon>Metazoa</taxon>
        <taxon>Spiralia</taxon>
        <taxon>Lophotrochozoa</taxon>
        <taxon>Mollusca</taxon>
        <taxon>Bivalvia</taxon>
        <taxon>Autobranchia</taxon>
        <taxon>Heteroconchia</taxon>
        <taxon>Euheterodonta</taxon>
        <taxon>Imparidentia</taxon>
        <taxon>Neoheterodontei</taxon>
        <taxon>Myida</taxon>
        <taxon>Myoidea</taxon>
        <taxon>Myidae</taxon>
        <taxon>Mya</taxon>
    </lineage>
</organism>
<evidence type="ECO:0000256" key="2">
    <source>
        <dbReference type="ARBA" id="ARBA00013064"/>
    </source>
</evidence>
<feature type="signal peptide" evidence="7">
    <location>
        <begin position="1"/>
        <end position="24"/>
    </location>
</feature>
<protein>
    <recommendedName>
        <fullName evidence="2">protein-tyrosine-phosphatase</fullName>
        <ecNumber evidence="2">3.1.3.48</ecNumber>
    </recommendedName>
</protein>
<dbReference type="Gene3D" id="2.170.300.10">
    <property type="entry name" value="Tie2 ligand-binding domain superfamily"/>
    <property type="match status" value="1"/>
</dbReference>
<keyword evidence="6" id="KW-0812">Transmembrane</keyword>
<dbReference type="InterPro" id="IPR002049">
    <property type="entry name" value="LE_dom"/>
</dbReference>